<name>A0ABR1KI85_9PEZI</name>
<proteinExistence type="predicted"/>
<evidence type="ECO:0008006" key="3">
    <source>
        <dbReference type="Google" id="ProtNLM"/>
    </source>
</evidence>
<evidence type="ECO:0000313" key="1">
    <source>
        <dbReference type="EMBL" id="KAK7515447.1"/>
    </source>
</evidence>
<protein>
    <recommendedName>
        <fullName evidence="3">F-box domain-containing protein</fullName>
    </recommendedName>
</protein>
<accession>A0ABR1KI85</accession>
<comment type="caution">
    <text evidence="1">The sequence shown here is derived from an EMBL/GenBank/DDBJ whole genome shotgun (WGS) entry which is preliminary data.</text>
</comment>
<reference evidence="1 2" key="1">
    <citation type="submission" date="2024-04" db="EMBL/GenBank/DDBJ databases">
        <title>Phyllosticta paracitricarpa is synonymous to the EU quarantine fungus P. citricarpa based on phylogenomic analyses.</title>
        <authorList>
            <consortium name="Lawrence Berkeley National Laboratory"/>
            <person name="Van Ingen-Buijs V.A."/>
            <person name="Van Westerhoven A.C."/>
            <person name="Haridas S."/>
            <person name="Skiadas P."/>
            <person name="Martin F."/>
            <person name="Groenewald J.Z."/>
            <person name="Crous P.W."/>
            <person name="Seidl M.F."/>
        </authorList>
    </citation>
    <scope>NUCLEOTIDE SEQUENCE [LARGE SCALE GENOMIC DNA]</scope>
    <source>
        <strain evidence="1 2">CBS 123371</strain>
    </source>
</reference>
<organism evidence="1 2">
    <name type="scientific">Phyllosticta citriasiana</name>
    <dbReference type="NCBI Taxonomy" id="595635"/>
    <lineage>
        <taxon>Eukaryota</taxon>
        <taxon>Fungi</taxon>
        <taxon>Dikarya</taxon>
        <taxon>Ascomycota</taxon>
        <taxon>Pezizomycotina</taxon>
        <taxon>Dothideomycetes</taxon>
        <taxon>Dothideomycetes incertae sedis</taxon>
        <taxon>Botryosphaeriales</taxon>
        <taxon>Phyllostictaceae</taxon>
        <taxon>Phyllosticta</taxon>
    </lineage>
</organism>
<dbReference type="EMBL" id="JBBPHU010000007">
    <property type="protein sequence ID" value="KAK7515447.1"/>
    <property type="molecule type" value="Genomic_DNA"/>
</dbReference>
<evidence type="ECO:0000313" key="2">
    <source>
        <dbReference type="Proteomes" id="UP001363622"/>
    </source>
</evidence>
<gene>
    <name evidence="1" type="ORF">IWZ03DRAFT_203008</name>
</gene>
<sequence length="282" mass="31378">MASFNDLNDDVLLIIIDILAEENLVRKPSQPRRNHLTHSVSLWGGRHLPGPGEKLLLGYRLSIPPTLARTRTLRAPHPYALELPLDNSERSHHEFARLLTAPARLERLDVHYPDMPVDDLLYPGINLGRFDLGGRKELNLPFTLDHVKTLSIHMISKALVPFCPNLEKIRIMTSAAGEDSWGSGEGRGFPGVLCDCAKLPRLVDFEMNRRIGPNVLEPNHRPPLPLPPPAQPIPSSRLYAVFAAVGRQSRRAPRLPHGVSAGWTRGTRLCTALFCSPCRALL</sequence>
<dbReference type="Proteomes" id="UP001363622">
    <property type="component" value="Unassembled WGS sequence"/>
</dbReference>
<keyword evidence="2" id="KW-1185">Reference proteome</keyword>